<comment type="caution">
    <text evidence="1">The sequence shown here is derived from an EMBL/GenBank/DDBJ whole genome shotgun (WGS) entry which is preliminary data.</text>
</comment>
<dbReference type="EMBL" id="CAMPGE010020213">
    <property type="protein sequence ID" value="CAI2378481.1"/>
    <property type="molecule type" value="Genomic_DNA"/>
</dbReference>
<sequence>MGAAYSTLKWKFKGGKAYNEYALQQETEGDNADILDTVCKQYYYVEFKQGRSDYISLFLDKCKDKQALSKIEKLAPQAMKLEYIAFSRIQKNDRKLSRLIGQLRVNKLKRLYFTAKYPGSVQAKSCMSKELAVYSILFSFYARDIVRLLPLAHELIEIINFRVSHRDFGRVIVSCVSSPTVLFQQCCIVINGFDYLDNVKPSIKRISLNYNTIIQPEEDNEDLDGLIQKMSESSLNDSLKQITVLALNSIEIDKAILARKEYTIRNFRVRIW</sequence>
<dbReference type="AlphaFoldDB" id="A0AAD1XTV0"/>
<dbReference type="Proteomes" id="UP001295684">
    <property type="component" value="Unassembled WGS sequence"/>
</dbReference>
<protein>
    <submittedName>
        <fullName evidence="1">Uncharacterized protein</fullName>
    </submittedName>
</protein>
<organism evidence="1 2">
    <name type="scientific">Euplotes crassus</name>
    <dbReference type="NCBI Taxonomy" id="5936"/>
    <lineage>
        <taxon>Eukaryota</taxon>
        <taxon>Sar</taxon>
        <taxon>Alveolata</taxon>
        <taxon>Ciliophora</taxon>
        <taxon>Intramacronucleata</taxon>
        <taxon>Spirotrichea</taxon>
        <taxon>Hypotrichia</taxon>
        <taxon>Euplotida</taxon>
        <taxon>Euplotidae</taxon>
        <taxon>Moneuplotes</taxon>
    </lineage>
</organism>
<evidence type="ECO:0000313" key="2">
    <source>
        <dbReference type="Proteomes" id="UP001295684"/>
    </source>
</evidence>
<proteinExistence type="predicted"/>
<reference evidence="1" key="1">
    <citation type="submission" date="2023-07" db="EMBL/GenBank/DDBJ databases">
        <authorList>
            <consortium name="AG Swart"/>
            <person name="Singh M."/>
            <person name="Singh A."/>
            <person name="Seah K."/>
            <person name="Emmerich C."/>
        </authorList>
    </citation>
    <scope>NUCLEOTIDE SEQUENCE</scope>
    <source>
        <strain evidence="1">DP1</strain>
    </source>
</reference>
<gene>
    <name evidence="1" type="ORF">ECRASSUSDP1_LOCUS19878</name>
</gene>
<evidence type="ECO:0000313" key="1">
    <source>
        <dbReference type="EMBL" id="CAI2378481.1"/>
    </source>
</evidence>
<accession>A0AAD1XTV0</accession>
<keyword evidence="2" id="KW-1185">Reference proteome</keyword>
<name>A0AAD1XTV0_EUPCR</name>